<dbReference type="SUPFAM" id="SSF103506">
    <property type="entry name" value="Mitochondrial carrier"/>
    <property type="match status" value="1"/>
</dbReference>
<keyword evidence="7" id="KW-0732">Signal</keyword>
<evidence type="ECO:0000256" key="4">
    <source>
        <dbReference type="ARBA" id="ARBA00023136"/>
    </source>
</evidence>
<feature type="repeat" description="Solcar" evidence="5">
    <location>
        <begin position="50"/>
        <end position="117"/>
    </location>
</feature>
<comment type="similarity">
    <text evidence="6">Belongs to the mitochondrial carrier (TC 2.A.29) family.</text>
</comment>
<evidence type="ECO:0000313" key="9">
    <source>
        <dbReference type="Proteomes" id="UP001237642"/>
    </source>
</evidence>
<keyword evidence="2 5" id="KW-0812">Transmembrane</keyword>
<dbReference type="InterPro" id="IPR018108">
    <property type="entry name" value="MCP_transmembrane"/>
</dbReference>
<dbReference type="GO" id="GO:0016020">
    <property type="term" value="C:membrane"/>
    <property type="evidence" value="ECO:0007669"/>
    <property type="project" value="UniProtKB-SubCell"/>
</dbReference>
<evidence type="ECO:0000256" key="2">
    <source>
        <dbReference type="ARBA" id="ARBA00022692"/>
    </source>
</evidence>
<dbReference type="PROSITE" id="PS50920">
    <property type="entry name" value="SOLCAR"/>
    <property type="match status" value="1"/>
</dbReference>
<accession>A0AAD8IVB7</accession>
<dbReference type="PANTHER" id="PTHR24089">
    <property type="entry name" value="SOLUTE CARRIER FAMILY 25"/>
    <property type="match status" value="1"/>
</dbReference>
<keyword evidence="3" id="KW-0677">Repeat</keyword>
<proteinExistence type="inferred from homology"/>
<gene>
    <name evidence="8" type="ORF">POM88_019195</name>
</gene>
<name>A0AAD8IVB7_9APIA</name>
<dbReference type="InterPro" id="IPR023395">
    <property type="entry name" value="MCP_dom_sf"/>
</dbReference>
<feature type="chain" id="PRO_5042278905" evidence="7">
    <location>
        <begin position="26"/>
        <end position="117"/>
    </location>
</feature>
<evidence type="ECO:0000256" key="5">
    <source>
        <dbReference type="PROSITE-ProRule" id="PRU00282"/>
    </source>
</evidence>
<evidence type="ECO:0000256" key="3">
    <source>
        <dbReference type="ARBA" id="ARBA00022737"/>
    </source>
</evidence>
<comment type="subcellular location">
    <subcellularLocation>
        <location evidence="1">Membrane</location>
        <topology evidence="1">Multi-pass membrane protein</topology>
    </subcellularLocation>
</comment>
<keyword evidence="9" id="KW-1185">Reference proteome</keyword>
<evidence type="ECO:0000313" key="8">
    <source>
        <dbReference type="EMBL" id="KAK1391017.1"/>
    </source>
</evidence>
<keyword evidence="6" id="KW-0813">Transport</keyword>
<sequence length="117" mass="13088">MLTLLRFCTCFVVLLSNCFLIPYSAVQLFAYETCKKLFKGKDGELSVIGRLAAVLRVDGSVCAEKSYKGYHPLDVLRLRLAVEPGSRTMTEVAVNMLRDEGFSSFYKGLGPYLIIFC</sequence>
<organism evidence="8 9">
    <name type="scientific">Heracleum sosnowskyi</name>
    <dbReference type="NCBI Taxonomy" id="360622"/>
    <lineage>
        <taxon>Eukaryota</taxon>
        <taxon>Viridiplantae</taxon>
        <taxon>Streptophyta</taxon>
        <taxon>Embryophyta</taxon>
        <taxon>Tracheophyta</taxon>
        <taxon>Spermatophyta</taxon>
        <taxon>Magnoliopsida</taxon>
        <taxon>eudicotyledons</taxon>
        <taxon>Gunneridae</taxon>
        <taxon>Pentapetalae</taxon>
        <taxon>asterids</taxon>
        <taxon>campanulids</taxon>
        <taxon>Apiales</taxon>
        <taxon>Apiaceae</taxon>
        <taxon>Apioideae</taxon>
        <taxon>apioid superclade</taxon>
        <taxon>Tordylieae</taxon>
        <taxon>Tordyliinae</taxon>
        <taxon>Heracleum</taxon>
    </lineage>
</organism>
<reference evidence="8" key="1">
    <citation type="submission" date="2023-02" db="EMBL/GenBank/DDBJ databases">
        <title>Genome of toxic invasive species Heracleum sosnowskyi carries increased number of genes despite the absence of recent whole-genome duplications.</title>
        <authorList>
            <person name="Schelkunov M."/>
            <person name="Shtratnikova V."/>
            <person name="Makarenko M."/>
            <person name="Klepikova A."/>
            <person name="Omelchenko D."/>
            <person name="Novikova G."/>
            <person name="Obukhova E."/>
            <person name="Bogdanov V."/>
            <person name="Penin A."/>
            <person name="Logacheva M."/>
        </authorList>
    </citation>
    <scope>NUCLEOTIDE SEQUENCE</scope>
    <source>
        <strain evidence="8">Hsosn_3</strain>
        <tissue evidence="8">Leaf</tissue>
    </source>
</reference>
<protein>
    <submittedName>
        <fullName evidence="8">Thylakoid ADP/ATP carrier protein chloroplastic-like</fullName>
    </submittedName>
</protein>
<dbReference type="EMBL" id="JAUIZM010000004">
    <property type="protein sequence ID" value="KAK1391017.1"/>
    <property type="molecule type" value="Genomic_DNA"/>
</dbReference>
<dbReference type="Pfam" id="PF00153">
    <property type="entry name" value="Mito_carr"/>
    <property type="match status" value="1"/>
</dbReference>
<evidence type="ECO:0000256" key="1">
    <source>
        <dbReference type="ARBA" id="ARBA00004141"/>
    </source>
</evidence>
<evidence type="ECO:0000256" key="6">
    <source>
        <dbReference type="RuleBase" id="RU000488"/>
    </source>
</evidence>
<evidence type="ECO:0000256" key="7">
    <source>
        <dbReference type="SAM" id="SignalP"/>
    </source>
</evidence>
<dbReference type="Proteomes" id="UP001237642">
    <property type="component" value="Unassembled WGS sequence"/>
</dbReference>
<dbReference type="Gene3D" id="1.50.40.10">
    <property type="entry name" value="Mitochondrial carrier domain"/>
    <property type="match status" value="1"/>
</dbReference>
<dbReference type="AlphaFoldDB" id="A0AAD8IVB7"/>
<reference evidence="8" key="2">
    <citation type="submission" date="2023-05" db="EMBL/GenBank/DDBJ databases">
        <authorList>
            <person name="Schelkunov M.I."/>
        </authorList>
    </citation>
    <scope>NUCLEOTIDE SEQUENCE</scope>
    <source>
        <strain evidence="8">Hsosn_3</strain>
        <tissue evidence="8">Leaf</tissue>
    </source>
</reference>
<comment type="caution">
    <text evidence="8">The sequence shown here is derived from an EMBL/GenBank/DDBJ whole genome shotgun (WGS) entry which is preliminary data.</text>
</comment>
<keyword evidence="4 5" id="KW-0472">Membrane</keyword>
<feature type="signal peptide" evidence="7">
    <location>
        <begin position="1"/>
        <end position="25"/>
    </location>
</feature>